<name>A0A1G5WBN8_9HYPH</name>
<dbReference type="Pfam" id="PF12852">
    <property type="entry name" value="Cupin_6"/>
    <property type="match status" value="1"/>
</dbReference>
<dbReference type="GO" id="GO:0003700">
    <property type="term" value="F:DNA-binding transcription factor activity"/>
    <property type="evidence" value="ECO:0007669"/>
    <property type="project" value="InterPro"/>
</dbReference>
<dbReference type="InterPro" id="IPR050204">
    <property type="entry name" value="AraC_XylS_family_regulators"/>
</dbReference>
<dbReference type="Proteomes" id="UP000198588">
    <property type="component" value="Unassembled WGS sequence"/>
</dbReference>
<dbReference type="GO" id="GO:0043565">
    <property type="term" value="F:sequence-specific DNA binding"/>
    <property type="evidence" value="ECO:0007669"/>
    <property type="project" value="InterPro"/>
</dbReference>
<dbReference type="PROSITE" id="PS01124">
    <property type="entry name" value="HTH_ARAC_FAMILY_2"/>
    <property type="match status" value="1"/>
</dbReference>
<sequence length="353" mass="38167">MIATSDLHAGTPDHGPPAGPDLLSEMLKAVRLTGSVFLNACFSAPFGVVAPKYYDPSAPMAHLRHISIFHFVVTGNCTFEAANGERREVTAGDLLFLPFAGHHKIWKGEPLVMAEAGHIVQPGRIEGMWTVNYGGGGDELRMVCGFLESSEFLFAPVFRTLPALIVEKMSDDKVGALIASTVREIDLHVEAAAPGSQAMLGRLMELLFVELLRRHVARLPPGSKGWFAALNDPIVGRTLQLLHADPARHWTVGQIADKVGSSRTIVAERFNALLGRPPIEYVTSWRIQLAGERLRFGHESLASIAAGVGYQSEAAFSRAFKRVTGITPGKWRERTGSPAGFAIGTASPWAASR</sequence>
<organism evidence="6 7">
    <name type="scientific">Mesorhizobium qingshengii</name>
    <dbReference type="NCBI Taxonomy" id="1165689"/>
    <lineage>
        <taxon>Bacteria</taxon>
        <taxon>Pseudomonadati</taxon>
        <taxon>Pseudomonadota</taxon>
        <taxon>Alphaproteobacteria</taxon>
        <taxon>Hyphomicrobiales</taxon>
        <taxon>Phyllobacteriaceae</taxon>
        <taxon>Mesorhizobium</taxon>
    </lineage>
</organism>
<dbReference type="Pfam" id="PF12833">
    <property type="entry name" value="HTH_18"/>
    <property type="match status" value="1"/>
</dbReference>
<dbReference type="EMBL" id="FMXM01000003">
    <property type="protein sequence ID" value="SDA54967.1"/>
    <property type="molecule type" value="Genomic_DNA"/>
</dbReference>
<evidence type="ECO:0000256" key="2">
    <source>
        <dbReference type="ARBA" id="ARBA00023125"/>
    </source>
</evidence>
<dbReference type="InterPro" id="IPR011051">
    <property type="entry name" value="RmlC_Cupin_sf"/>
</dbReference>
<evidence type="ECO:0000256" key="4">
    <source>
        <dbReference type="SAM" id="MobiDB-lite"/>
    </source>
</evidence>
<evidence type="ECO:0000256" key="3">
    <source>
        <dbReference type="ARBA" id="ARBA00023163"/>
    </source>
</evidence>
<accession>A0A1G5WBN8</accession>
<dbReference type="InterPro" id="IPR020449">
    <property type="entry name" value="Tscrpt_reg_AraC-type_HTH"/>
</dbReference>
<dbReference type="PRINTS" id="PR00032">
    <property type="entry name" value="HTHARAC"/>
</dbReference>
<evidence type="ECO:0000256" key="1">
    <source>
        <dbReference type="ARBA" id="ARBA00023015"/>
    </source>
</evidence>
<keyword evidence="3" id="KW-0804">Transcription</keyword>
<keyword evidence="1" id="KW-0805">Transcription regulation</keyword>
<dbReference type="SUPFAM" id="SSF51182">
    <property type="entry name" value="RmlC-like cupins"/>
    <property type="match status" value="1"/>
</dbReference>
<evidence type="ECO:0000313" key="7">
    <source>
        <dbReference type="Proteomes" id="UP000198588"/>
    </source>
</evidence>
<dbReference type="STRING" id="1165689.SAMN02927914_01318"/>
<dbReference type="PANTHER" id="PTHR46796">
    <property type="entry name" value="HTH-TYPE TRANSCRIPTIONAL ACTIVATOR RHAS-RELATED"/>
    <property type="match status" value="1"/>
</dbReference>
<dbReference type="SUPFAM" id="SSF46689">
    <property type="entry name" value="Homeodomain-like"/>
    <property type="match status" value="1"/>
</dbReference>
<feature type="domain" description="HTH araC/xylS-type" evidence="5">
    <location>
        <begin position="236"/>
        <end position="334"/>
    </location>
</feature>
<evidence type="ECO:0000259" key="5">
    <source>
        <dbReference type="PROSITE" id="PS01124"/>
    </source>
</evidence>
<keyword evidence="2 6" id="KW-0238">DNA-binding</keyword>
<proteinExistence type="predicted"/>
<reference evidence="6 7" key="1">
    <citation type="submission" date="2016-10" db="EMBL/GenBank/DDBJ databases">
        <authorList>
            <person name="de Groot N.N."/>
        </authorList>
    </citation>
    <scope>NUCLEOTIDE SEQUENCE [LARGE SCALE GENOMIC DNA]</scope>
    <source>
        <strain evidence="6 7">CGMCC 1.12097</strain>
    </source>
</reference>
<dbReference type="SMART" id="SM00342">
    <property type="entry name" value="HTH_ARAC"/>
    <property type="match status" value="1"/>
</dbReference>
<dbReference type="InterPro" id="IPR009057">
    <property type="entry name" value="Homeodomain-like_sf"/>
</dbReference>
<dbReference type="Gene3D" id="1.10.10.60">
    <property type="entry name" value="Homeodomain-like"/>
    <property type="match status" value="2"/>
</dbReference>
<dbReference type="InterPro" id="IPR032783">
    <property type="entry name" value="AraC_lig"/>
</dbReference>
<dbReference type="AlphaFoldDB" id="A0A1G5WBN8"/>
<dbReference type="PANTHER" id="PTHR46796:SF13">
    <property type="entry name" value="HTH-TYPE TRANSCRIPTIONAL ACTIVATOR RHAS"/>
    <property type="match status" value="1"/>
</dbReference>
<protein>
    <submittedName>
        <fullName evidence="6">AraC-type DNA-binding protein</fullName>
    </submittedName>
</protein>
<gene>
    <name evidence="6" type="ORF">SAMN02927914_01318</name>
</gene>
<dbReference type="InterPro" id="IPR018060">
    <property type="entry name" value="HTH_AraC"/>
</dbReference>
<evidence type="ECO:0000313" key="6">
    <source>
        <dbReference type="EMBL" id="SDA54967.1"/>
    </source>
</evidence>
<feature type="region of interest" description="Disordered" evidence="4">
    <location>
        <begin position="1"/>
        <end position="20"/>
    </location>
</feature>